<keyword evidence="1" id="KW-0472">Membrane</keyword>
<keyword evidence="1" id="KW-1133">Transmembrane helix</keyword>
<protein>
    <submittedName>
        <fullName evidence="2">Uncharacterized protein</fullName>
    </submittedName>
</protein>
<sequence>MKFVVSILLTALLSFAAGLYLDWWSIAITAFIVGLAIPQKPILSWLSAFLGLFLLWAVLAAWIDWQNQQILSRKIASILPLGGSGMALILISAFMGGLLAGFAGLTGCLARLRKRG</sequence>
<dbReference type="EMBL" id="CP119311">
    <property type="protein sequence ID" value="WEK34767.1"/>
    <property type="molecule type" value="Genomic_DNA"/>
</dbReference>
<feature type="transmembrane region" description="Helical" evidence="1">
    <location>
        <begin position="42"/>
        <end position="63"/>
    </location>
</feature>
<dbReference type="AlphaFoldDB" id="A0AAJ5WQA3"/>
<evidence type="ECO:0000256" key="1">
    <source>
        <dbReference type="SAM" id="Phobius"/>
    </source>
</evidence>
<gene>
    <name evidence="2" type="ORF">P0Y53_19955</name>
</gene>
<name>A0AAJ5WQA3_9BACT</name>
<keyword evidence="1" id="KW-0812">Transmembrane</keyword>
<dbReference type="Proteomes" id="UP001220610">
    <property type="component" value="Chromosome"/>
</dbReference>
<organism evidence="2 3">
    <name type="scientific">Candidatus Pseudobacter hemicellulosilyticus</name>
    <dbReference type="NCBI Taxonomy" id="3121375"/>
    <lineage>
        <taxon>Bacteria</taxon>
        <taxon>Pseudomonadati</taxon>
        <taxon>Bacteroidota</taxon>
        <taxon>Chitinophagia</taxon>
        <taxon>Chitinophagales</taxon>
        <taxon>Chitinophagaceae</taxon>
        <taxon>Pseudobacter</taxon>
    </lineage>
</organism>
<feature type="transmembrane region" description="Helical" evidence="1">
    <location>
        <begin position="75"/>
        <end position="105"/>
    </location>
</feature>
<proteinExistence type="predicted"/>
<reference evidence="2" key="1">
    <citation type="submission" date="2023-03" db="EMBL/GenBank/DDBJ databases">
        <title>Andean soil-derived lignocellulolytic bacterial consortium as a source of novel taxa and putative plastic-active enzymes.</title>
        <authorList>
            <person name="Diaz-Garcia L."/>
            <person name="Chuvochina M."/>
            <person name="Feuerriegel G."/>
            <person name="Bunk B."/>
            <person name="Sproer C."/>
            <person name="Streit W.R."/>
            <person name="Rodriguez L.M."/>
            <person name="Overmann J."/>
            <person name="Jimenez D.J."/>
        </authorList>
    </citation>
    <scope>NUCLEOTIDE SEQUENCE</scope>
    <source>
        <strain evidence="2">MAG 7</strain>
    </source>
</reference>
<accession>A0AAJ5WQA3</accession>
<evidence type="ECO:0000313" key="2">
    <source>
        <dbReference type="EMBL" id="WEK34767.1"/>
    </source>
</evidence>
<evidence type="ECO:0000313" key="3">
    <source>
        <dbReference type="Proteomes" id="UP001220610"/>
    </source>
</evidence>